<evidence type="ECO:0000256" key="1">
    <source>
        <dbReference type="ARBA" id="ARBA00006111"/>
    </source>
</evidence>
<dbReference type="EMBL" id="CP111028">
    <property type="protein sequence ID" value="WAR31093.1"/>
    <property type="molecule type" value="Genomic_DNA"/>
</dbReference>
<reference evidence="4" key="1">
    <citation type="submission" date="2022-11" db="EMBL/GenBank/DDBJ databases">
        <title>Centuries of genome instability and evolution in soft-shell clam transmissible cancer (bioRxiv).</title>
        <authorList>
            <person name="Hart S.F.M."/>
            <person name="Yonemitsu M.A."/>
            <person name="Giersch R.M."/>
            <person name="Beal B.F."/>
            <person name="Arriagada G."/>
            <person name="Davis B.W."/>
            <person name="Ostrander E.A."/>
            <person name="Goff S.P."/>
            <person name="Metzger M.J."/>
        </authorList>
    </citation>
    <scope>NUCLEOTIDE SEQUENCE</scope>
    <source>
        <strain evidence="4">MELC-2E11</strain>
        <tissue evidence="4">Siphon/mantle</tissue>
    </source>
</reference>
<dbReference type="InterPro" id="IPR017246">
    <property type="entry name" value="Snapin"/>
</dbReference>
<organism evidence="4 5">
    <name type="scientific">Mya arenaria</name>
    <name type="common">Soft-shell clam</name>
    <dbReference type="NCBI Taxonomy" id="6604"/>
    <lineage>
        <taxon>Eukaryota</taxon>
        <taxon>Metazoa</taxon>
        <taxon>Spiralia</taxon>
        <taxon>Lophotrochozoa</taxon>
        <taxon>Mollusca</taxon>
        <taxon>Bivalvia</taxon>
        <taxon>Autobranchia</taxon>
        <taxon>Heteroconchia</taxon>
        <taxon>Euheterodonta</taxon>
        <taxon>Imparidentia</taxon>
        <taxon>Neoheterodontei</taxon>
        <taxon>Myida</taxon>
        <taxon>Myoidea</taxon>
        <taxon>Myidae</taxon>
        <taxon>Mya</taxon>
    </lineage>
</organism>
<dbReference type="PANTHER" id="PTHR31305">
    <property type="entry name" value="SNARE-ASSOCIATED PROTEIN SNAPIN"/>
    <property type="match status" value="1"/>
</dbReference>
<name>A0ABY7G9J5_MYAAR</name>
<sequence>MAEPKVDQQFSEETRINYDTKEAITDGIIDLLKPSVVEIDDRVRTVRESQVELRQQIDSLAADLHVISENQQVPVDLESYVKKLNNSRRRVMLVNNILQNVQERLNKLYSNVSKETARRKATLDPGRPK</sequence>
<dbReference type="Pfam" id="PF14712">
    <property type="entry name" value="Snapin_Pallidin"/>
    <property type="match status" value="1"/>
</dbReference>
<protein>
    <recommendedName>
        <fullName evidence="3">Biogenesis of lysosome-related organelles complex 1 subunit 7</fullName>
    </recommendedName>
</protein>
<gene>
    <name evidence="4" type="ORF">MAR_033635</name>
</gene>
<evidence type="ECO:0000313" key="5">
    <source>
        <dbReference type="Proteomes" id="UP001164746"/>
    </source>
</evidence>
<dbReference type="PANTHER" id="PTHR31305:SF2">
    <property type="entry name" value="SNARE-ASSOCIATED PROTEIN SNAPIN"/>
    <property type="match status" value="1"/>
</dbReference>
<keyword evidence="5" id="KW-1185">Reference proteome</keyword>
<comment type="similarity">
    <text evidence="1">Belongs to the SNAPIN family.</text>
</comment>
<dbReference type="InterPro" id="IPR028119">
    <property type="entry name" value="Snapin/Pallidin/Snn1"/>
</dbReference>
<keyword evidence="2" id="KW-0175">Coiled coil</keyword>
<proteinExistence type="inferred from homology"/>
<evidence type="ECO:0000256" key="3">
    <source>
        <dbReference type="ARBA" id="ARBA00033330"/>
    </source>
</evidence>
<accession>A0ABY7G9J5</accession>
<evidence type="ECO:0000313" key="4">
    <source>
        <dbReference type="EMBL" id="WAR31093.1"/>
    </source>
</evidence>
<dbReference type="Proteomes" id="UP001164746">
    <property type="component" value="Chromosome 17"/>
</dbReference>
<evidence type="ECO:0000256" key="2">
    <source>
        <dbReference type="ARBA" id="ARBA00023054"/>
    </source>
</evidence>